<gene>
    <name evidence="2" type="ordered locus">MICA_487</name>
</gene>
<protein>
    <submittedName>
        <fullName evidence="2">Putative membrane protein</fullName>
    </submittedName>
</protein>
<organism evidence="2 3">
    <name type="scientific">Micavibrio aeruginosavorus (strain ARL-13)</name>
    <dbReference type="NCBI Taxonomy" id="856793"/>
    <lineage>
        <taxon>Bacteria</taxon>
        <taxon>Pseudomonadati</taxon>
        <taxon>Bdellovibrionota</taxon>
        <taxon>Bdellovibrionia</taxon>
        <taxon>Bdellovibrionales</taxon>
        <taxon>Pseudobdellovibrionaceae</taxon>
        <taxon>Micavibrio</taxon>
    </lineage>
</organism>
<dbReference type="HOGENOM" id="CLU_1946333_0_0_5"/>
<sequence length="129" mass="14183">MDLFHRFVHWVVLFTFVGHIFCCGLPLVVSFLSVIVGLGLLSGVLPALDHVHHVVHGYEAGLVIFSGVMLALGWIAQWASTRFDCHDTGCDHPPCDTKKIRNARILGVATALFMFNLIVLLVANHTAVH</sequence>
<evidence type="ECO:0000313" key="2">
    <source>
        <dbReference type="EMBL" id="AEP08824.1"/>
    </source>
</evidence>
<dbReference type="KEGG" id="mai:MICA_487"/>
<name>G2KLJ4_MICAA</name>
<dbReference type="Proteomes" id="UP000009286">
    <property type="component" value="Chromosome"/>
</dbReference>
<keyword evidence="1" id="KW-0472">Membrane</keyword>
<dbReference type="OrthoDB" id="9830097at2"/>
<feature type="transmembrane region" description="Helical" evidence="1">
    <location>
        <begin position="105"/>
        <end position="123"/>
    </location>
</feature>
<keyword evidence="3" id="KW-1185">Reference proteome</keyword>
<dbReference type="AlphaFoldDB" id="G2KLJ4"/>
<dbReference type="STRING" id="856793.MICA_487"/>
<evidence type="ECO:0000256" key="1">
    <source>
        <dbReference type="SAM" id="Phobius"/>
    </source>
</evidence>
<accession>G2KLJ4</accession>
<dbReference type="EMBL" id="CP002382">
    <property type="protein sequence ID" value="AEP08824.1"/>
    <property type="molecule type" value="Genomic_DNA"/>
</dbReference>
<evidence type="ECO:0000313" key="3">
    <source>
        <dbReference type="Proteomes" id="UP000009286"/>
    </source>
</evidence>
<reference evidence="2 3" key="1">
    <citation type="journal article" date="2011" name="BMC Genomics">
        <title>Genomic insights into an obligate epibiotic bacterial predator: Micavibrio aeruginosavorus ARL-13.</title>
        <authorList>
            <person name="Wang Z."/>
            <person name="Kadouri D."/>
            <person name="Wu M."/>
        </authorList>
    </citation>
    <scope>NUCLEOTIDE SEQUENCE [LARGE SCALE GENOMIC DNA]</scope>
    <source>
        <strain evidence="2 3">ARL-13</strain>
    </source>
</reference>
<proteinExistence type="predicted"/>
<keyword evidence="1" id="KW-1133">Transmembrane helix</keyword>
<dbReference type="RefSeq" id="WP_014102047.1">
    <property type="nucleotide sequence ID" value="NC_016026.1"/>
</dbReference>
<keyword evidence="1" id="KW-0812">Transmembrane</keyword>
<feature type="transmembrane region" description="Helical" evidence="1">
    <location>
        <begin position="60"/>
        <end position="79"/>
    </location>
</feature>
<feature type="transmembrane region" description="Helical" evidence="1">
    <location>
        <begin position="7"/>
        <end position="40"/>
    </location>
</feature>